<evidence type="ECO:0000313" key="2">
    <source>
        <dbReference type="Proteomes" id="UP000194761"/>
    </source>
</evidence>
<protein>
    <submittedName>
        <fullName evidence="1">Uncharacterized protein</fullName>
    </submittedName>
</protein>
<comment type="caution">
    <text evidence="1">The sequence shown here is derived from an EMBL/GenBank/DDBJ whole genome shotgun (WGS) entry which is preliminary data.</text>
</comment>
<sequence length="70" mass="8168">MTTDEERLNRIAELRDQLDAIRAELFAEIRAVFPENRGEPPKRGLLTEVTRRARWTREYVAQIRDGKAGD</sequence>
<gene>
    <name evidence="1" type="ORF">CA984_16390</name>
</gene>
<reference evidence="1 2" key="1">
    <citation type="submission" date="2017-05" db="EMBL/GenBank/DDBJ databases">
        <title>Biotechnological potential of actinobacteria isolated from South African environments.</title>
        <authorList>
            <person name="Le Roes-Hill M."/>
            <person name="Prins A."/>
            <person name="Durrell K.A."/>
        </authorList>
    </citation>
    <scope>NUCLEOTIDE SEQUENCE [LARGE SCALE GENOMIC DNA]</scope>
    <source>
        <strain evidence="1">M26</strain>
    </source>
</reference>
<organism evidence="1 2">
    <name type="scientific">Streptosporangium minutum</name>
    <dbReference type="NCBI Taxonomy" id="569862"/>
    <lineage>
        <taxon>Bacteria</taxon>
        <taxon>Bacillati</taxon>
        <taxon>Actinomycetota</taxon>
        <taxon>Actinomycetes</taxon>
        <taxon>Streptosporangiales</taxon>
        <taxon>Streptosporangiaceae</taxon>
        <taxon>Streptosporangium</taxon>
    </lineage>
</organism>
<evidence type="ECO:0000313" key="1">
    <source>
        <dbReference type="EMBL" id="OUC96057.1"/>
    </source>
</evidence>
<keyword evidence="2" id="KW-1185">Reference proteome</keyword>
<dbReference type="RefSeq" id="WP_086573097.1">
    <property type="nucleotide sequence ID" value="NZ_NGFP01000066.1"/>
</dbReference>
<dbReference type="EMBL" id="NGFP01000066">
    <property type="protein sequence ID" value="OUC96057.1"/>
    <property type="molecule type" value="Genomic_DNA"/>
</dbReference>
<proteinExistence type="predicted"/>
<accession>A0A243RMH6</accession>
<name>A0A243RMH6_9ACTN</name>
<dbReference type="AlphaFoldDB" id="A0A243RMH6"/>
<dbReference type="Proteomes" id="UP000194761">
    <property type="component" value="Unassembled WGS sequence"/>
</dbReference>